<dbReference type="SUPFAM" id="SSF52540">
    <property type="entry name" value="P-loop containing nucleoside triphosphate hydrolases"/>
    <property type="match status" value="1"/>
</dbReference>
<comment type="function">
    <text evidence="13">Non-catalytic subunit of the V1 complex of vacuolar(H+)-ATPase (V-ATPase), a multisubunit enzyme composed of a peripheral complex (V1) that hydrolyzes ATP and a membrane integral complex (V0) that translocates protons. V-ATPase is responsible for acidifying and maintaining the pH of intracellular compartments and in some cell types, is targeted to the plasma membrane, where it is responsible for acidifying the extracellular environment. In renal intercalated cells, can partially compensate the lack of ATP6V1B1 and mediate secretion of protons (H+) into the urine under base-line conditions but not in conditions of acid load.</text>
</comment>
<dbReference type="GO" id="GO:0042470">
    <property type="term" value="C:melanosome"/>
    <property type="evidence" value="ECO:0007669"/>
    <property type="project" value="UniProtKB-SubCell"/>
</dbReference>
<dbReference type="InterPro" id="IPR000194">
    <property type="entry name" value="ATPase_F1/V1/A1_a/bsu_nucl-bd"/>
</dbReference>
<dbReference type="GO" id="GO:0007035">
    <property type="term" value="P:vacuolar acidification"/>
    <property type="evidence" value="ECO:0007669"/>
    <property type="project" value="TreeGrafter"/>
</dbReference>
<dbReference type="Pfam" id="PF00006">
    <property type="entry name" value="ATP-synt_ab"/>
    <property type="match status" value="1"/>
</dbReference>
<evidence type="ECO:0000256" key="9">
    <source>
        <dbReference type="ARBA" id="ARBA00023065"/>
    </source>
</evidence>
<proteinExistence type="inferred from homology"/>
<feature type="domain" description="ATP synthase A/B type C-terminal" evidence="18">
    <location>
        <begin position="391"/>
        <end position="490"/>
    </location>
</feature>
<comment type="subcellular location">
    <subcellularLocation>
        <location evidence="1">Apical cell membrane</location>
    </subcellularLocation>
    <subcellularLocation>
        <location evidence="11">Cytoplasmic vesicle</location>
        <location evidence="11">Clathrin-coated vesicle membrane</location>
        <topology evidence="11">Peripheral membrane protein</topology>
    </subcellularLocation>
    <subcellularLocation>
        <location evidence="12">Cytoplasmic vesicle</location>
        <location evidence="12">Secretory vesicle</location>
        <location evidence="12">Synaptic vesicle membrane</location>
        <topology evidence="12">Peripheral membrane protein</topology>
    </subcellularLocation>
    <subcellularLocation>
        <location evidence="2">Melanosome</location>
    </subcellularLocation>
</comment>
<dbReference type="FunFam" id="3.40.50.12240:FF:000001">
    <property type="entry name" value="V-type proton ATPase subunit B, brain"/>
    <property type="match status" value="1"/>
</dbReference>
<dbReference type="InterPro" id="IPR004100">
    <property type="entry name" value="ATPase_F1/V1/A1_a/bsu_N"/>
</dbReference>
<dbReference type="Pfam" id="PF02874">
    <property type="entry name" value="ATP-synt_ab_N"/>
    <property type="match status" value="1"/>
</dbReference>
<dbReference type="GO" id="GO:0030665">
    <property type="term" value="C:clathrin-coated vesicle membrane"/>
    <property type="evidence" value="ECO:0007669"/>
    <property type="project" value="UniProtKB-SubCell"/>
</dbReference>
<evidence type="ECO:0000256" key="1">
    <source>
        <dbReference type="ARBA" id="ARBA00004221"/>
    </source>
</evidence>
<reference evidence="19" key="1">
    <citation type="submission" date="2025-08" db="UniProtKB">
        <authorList>
            <consortium name="Ensembl"/>
        </authorList>
    </citation>
    <scope>IDENTIFICATION</scope>
</reference>
<dbReference type="CDD" id="cd18112">
    <property type="entry name" value="ATP-synt_V_A-type_beta_C"/>
    <property type="match status" value="1"/>
</dbReference>
<dbReference type="InterPro" id="IPR005723">
    <property type="entry name" value="ATPase_V1-cplx_bsu"/>
</dbReference>
<evidence type="ECO:0000259" key="17">
    <source>
        <dbReference type="Pfam" id="PF02874"/>
    </source>
</evidence>
<dbReference type="GO" id="GO:0005524">
    <property type="term" value="F:ATP binding"/>
    <property type="evidence" value="ECO:0007669"/>
    <property type="project" value="UniProtKB-KW"/>
</dbReference>
<evidence type="ECO:0000256" key="2">
    <source>
        <dbReference type="ARBA" id="ARBA00004223"/>
    </source>
</evidence>
<comment type="similarity">
    <text evidence="3 15">Belongs to the ATPase alpha/beta chains family.</text>
</comment>
<evidence type="ECO:0000256" key="13">
    <source>
        <dbReference type="ARBA" id="ARBA00045731"/>
    </source>
</evidence>
<evidence type="ECO:0000313" key="19">
    <source>
        <dbReference type="Ensembl" id="ENSNPEP00000013682.1"/>
    </source>
</evidence>
<keyword evidence="20" id="KW-1185">Reference proteome</keyword>
<keyword evidence="8" id="KW-0770">Synapse</keyword>
<dbReference type="PANTHER" id="PTHR43389">
    <property type="entry name" value="V-TYPE PROTON ATPASE SUBUNIT B"/>
    <property type="match status" value="1"/>
</dbReference>
<dbReference type="InterPro" id="IPR020003">
    <property type="entry name" value="ATPase_a/bsu_AS"/>
</dbReference>
<evidence type="ECO:0000256" key="6">
    <source>
        <dbReference type="ARBA" id="ARBA00022781"/>
    </source>
</evidence>
<name>A0A8C6ZCR8_NOTPE</name>
<dbReference type="GO" id="GO:0046034">
    <property type="term" value="P:ATP metabolic process"/>
    <property type="evidence" value="ECO:0007669"/>
    <property type="project" value="InterPro"/>
</dbReference>
<dbReference type="InterPro" id="IPR055190">
    <property type="entry name" value="ATP-synt_VA_C"/>
</dbReference>
<evidence type="ECO:0000256" key="5">
    <source>
        <dbReference type="ARBA" id="ARBA00022741"/>
    </source>
</evidence>
<gene>
    <name evidence="19" type="primary">LOC112950390</name>
</gene>
<evidence type="ECO:0000256" key="3">
    <source>
        <dbReference type="ARBA" id="ARBA00008936"/>
    </source>
</evidence>
<keyword evidence="10" id="KW-0968">Cytoplasmic vesicle</keyword>
<organism evidence="19 20">
    <name type="scientific">Nothoprocta perdicaria</name>
    <name type="common">Chilean tinamou</name>
    <name type="synonym">Crypturus perdicarius</name>
    <dbReference type="NCBI Taxonomy" id="30464"/>
    <lineage>
        <taxon>Eukaryota</taxon>
        <taxon>Metazoa</taxon>
        <taxon>Chordata</taxon>
        <taxon>Craniata</taxon>
        <taxon>Vertebrata</taxon>
        <taxon>Euteleostomi</taxon>
        <taxon>Archelosauria</taxon>
        <taxon>Archosauria</taxon>
        <taxon>Dinosauria</taxon>
        <taxon>Saurischia</taxon>
        <taxon>Theropoda</taxon>
        <taxon>Coelurosauria</taxon>
        <taxon>Aves</taxon>
        <taxon>Palaeognathae</taxon>
        <taxon>Tinamiformes</taxon>
        <taxon>Tinamidae</taxon>
        <taxon>Nothoprocta</taxon>
    </lineage>
</organism>
<dbReference type="Ensembl" id="ENSNPET00000014016.1">
    <property type="protein sequence ID" value="ENSNPEP00000013682.1"/>
    <property type="gene ID" value="ENSNPEG00000010229.1"/>
</dbReference>
<keyword evidence="9 15" id="KW-0406">Ion transport</keyword>
<dbReference type="HAMAP" id="MF_00310">
    <property type="entry name" value="ATP_synth_B_arch"/>
    <property type="match status" value="1"/>
</dbReference>
<feature type="domain" description="ATPase F1/V1/A1 complex alpha/beta subunit nucleotide-binding" evidence="16">
    <location>
        <begin position="159"/>
        <end position="385"/>
    </location>
</feature>
<keyword evidence="4 15" id="KW-0813">Transport</keyword>
<evidence type="ECO:0000256" key="8">
    <source>
        <dbReference type="ARBA" id="ARBA00023018"/>
    </source>
</evidence>
<dbReference type="NCBIfam" id="TIGR01040">
    <property type="entry name" value="V-ATPase_V1_B"/>
    <property type="match status" value="1"/>
</dbReference>
<accession>A0A8C6ZCR8</accession>
<feature type="domain" description="ATPase F1/V1/A1 complex alpha/beta subunit N-terminal" evidence="17">
    <location>
        <begin position="52"/>
        <end position="102"/>
    </location>
</feature>
<evidence type="ECO:0000256" key="14">
    <source>
        <dbReference type="ARBA" id="ARBA00046696"/>
    </source>
</evidence>
<dbReference type="CDD" id="cd18118">
    <property type="entry name" value="ATP-synt_V_A-type_beta_N"/>
    <property type="match status" value="1"/>
</dbReference>
<dbReference type="CDD" id="cd01135">
    <property type="entry name" value="V_A-ATPase_B"/>
    <property type="match status" value="1"/>
</dbReference>
<dbReference type="PIRSF" id="PIRSF039114">
    <property type="entry name" value="V-ATPsynth_beta/V-ATPase_B"/>
    <property type="match status" value="1"/>
</dbReference>
<keyword evidence="5" id="KW-0547">Nucleotide-binding</keyword>
<dbReference type="InterPro" id="IPR022879">
    <property type="entry name" value="V-ATPase_su_B/beta"/>
</dbReference>
<dbReference type="GO" id="GO:0016324">
    <property type="term" value="C:apical plasma membrane"/>
    <property type="evidence" value="ECO:0007669"/>
    <property type="project" value="UniProtKB-SubCell"/>
</dbReference>
<evidence type="ECO:0000256" key="7">
    <source>
        <dbReference type="ARBA" id="ARBA00022840"/>
    </source>
</evidence>
<dbReference type="InterPro" id="IPR027417">
    <property type="entry name" value="P-loop_NTPase"/>
</dbReference>
<dbReference type="Proteomes" id="UP000694420">
    <property type="component" value="Unplaced"/>
</dbReference>
<keyword evidence="6 15" id="KW-0375">Hydrogen ion transport</keyword>
<evidence type="ECO:0000256" key="11">
    <source>
        <dbReference type="ARBA" id="ARBA00029434"/>
    </source>
</evidence>
<dbReference type="Pfam" id="PF22919">
    <property type="entry name" value="ATP-synt_VA_C"/>
    <property type="match status" value="1"/>
</dbReference>
<dbReference type="PANTHER" id="PTHR43389:SF5">
    <property type="entry name" value="V-TYPE PROTON ATPASE SUBUNIT B, BRAIN ISOFORM"/>
    <property type="match status" value="1"/>
</dbReference>
<reference evidence="19" key="2">
    <citation type="submission" date="2025-09" db="UniProtKB">
        <authorList>
            <consortium name="Ensembl"/>
        </authorList>
    </citation>
    <scope>IDENTIFICATION</scope>
</reference>
<keyword evidence="7" id="KW-0067">ATP-binding</keyword>
<sequence>MAAVRAVRGLVNGAGPGGGGGGGGGGAREQAAALTRDYLSQPRLSECPWGFPRYAEIVHLTLPDGTRRSGQVLEVSGSKAVVQVFEGTSGIDAKKTSCEFTGDILRTPVSEDMLGRVFNGSGKPIDRGPIVLAEDYLDIMGQPINPQCRIYPEEMIQTGISAIDGMNSIARGQKIPIFSAAGLPHNEIAAQICRQAGLVKKSKDVMDYSEENFAIVFAAMGVNMETARFFKSDFEENGSMDNVCLFLNLANDPTIERIITPRLALTTAEFLAYQCEKHVLVILTDMSSYAEALREVSAAREEVPGRRGFPGYMYTDLATIYERAGRVEGRNGSITQIPILTMPNDDITHPIPDLTGYITEGQIYVDRQLHNRQIYPPINVLPSLSRLMKSAIGEGMTRKDHADVSNQLYACYAIGKDVQAMKAVVGEEALTSDDLLYLEFLQKFEKNFIAQGAYENRTVYETLDIGWQLLRIFPKEMLKRIPQTTLAEFYPRDSTAKH</sequence>
<protein>
    <recommendedName>
        <fullName evidence="15">Vacuolar proton pump subunit B</fullName>
        <shortName evidence="15">V-ATPase subunit B</shortName>
    </recommendedName>
    <alternativeName>
        <fullName evidence="15">Vacuolar proton pump subunit B</fullName>
    </alternativeName>
</protein>
<dbReference type="GO" id="GO:0033180">
    <property type="term" value="C:proton-transporting V-type ATPase, V1 domain"/>
    <property type="evidence" value="ECO:0007669"/>
    <property type="project" value="InterPro"/>
</dbReference>
<evidence type="ECO:0000256" key="15">
    <source>
        <dbReference type="RuleBase" id="RU366021"/>
    </source>
</evidence>
<evidence type="ECO:0000256" key="4">
    <source>
        <dbReference type="ARBA" id="ARBA00022448"/>
    </source>
</evidence>
<comment type="subunit">
    <text evidence="14">V-ATPase is a heteromultimeric enzyme made up of two complexes: the ATP-hydrolytic V1 complex and the proton translocation V0 complex. The V1 complex consists of three catalytic AB heterodimers that form a heterohexamer, three peripheral stalks each consisting of EG heterodimers, one central rotor including subunits D and F, and the regulatory subunits C and H. The proton translocation complex V0 consists of the proton transport subunit a, a ring of proteolipid subunits c9c'', rotary subunit d, subunits e and f, and the accessory subunits ATP6AP1/Ac45 and ATP6AP2/PRR.</text>
</comment>
<dbReference type="GO" id="GO:0046961">
    <property type="term" value="F:proton-transporting ATPase activity, rotational mechanism"/>
    <property type="evidence" value="ECO:0007669"/>
    <property type="project" value="InterPro"/>
</dbReference>
<dbReference type="GO" id="GO:0030672">
    <property type="term" value="C:synaptic vesicle membrane"/>
    <property type="evidence" value="ECO:0007669"/>
    <property type="project" value="UniProtKB-SubCell"/>
</dbReference>
<dbReference type="AlphaFoldDB" id="A0A8C6ZCR8"/>
<dbReference type="PROSITE" id="PS00152">
    <property type="entry name" value="ATPASE_ALPHA_BETA"/>
    <property type="match status" value="1"/>
</dbReference>
<evidence type="ECO:0000313" key="20">
    <source>
        <dbReference type="Proteomes" id="UP000694420"/>
    </source>
</evidence>
<dbReference type="NCBIfam" id="NF003235">
    <property type="entry name" value="PRK04196.1"/>
    <property type="match status" value="1"/>
</dbReference>
<evidence type="ECO:0000259" key="16">
    <source>
        <dbReference type="Pfam" id="PF00006"/>
    </source>
</evidence>
<evidence type="ECO:0000256" key="12">
    <source>
        <dbReference type="ARBA" id="ARBA00037827"/>
    </source>
</evidence>
<evidence type="ECO:0000256" key="10">
    <source>
        <dbReference type="ARBA" id="ARBA00023329"/>
    </source>
</evidence>
<dbReference type="Gene3D" id="3.40.50.12240">
    <property type="match status" value="1"/>
</dbReference>
<evidence type="ECO:0000259" key="18">
    <source>
        <dbReference type="Pfam" id="PF22919"/>
    </source>
</evidence>